<dbReference type="SUPFAM" id="SSF46785">
    <property type="entry name" value="Winged helix' DNA-binding domain"/>
    <property type="match status" value="1"/>
</dbReference>
<evidence type="ECO:0000313" key="2">
    <source>
        <dbReference type="EMBL" id="KTG10645.1"/>
    </source>
</evidence>
<keyword evidence="3" id="KW-1185">Reference proteome</keyword>
<dbReference type="InterPro" id="IPR036390">
    <property type="entry name" value="WH_DNA-bd_sf"/>
</dbReference>
<dbReference type="Gene3D" id="1.10.10.10">
    <property type="entry name" value="Winged helix-like DNA-binding domain superfamily/Winged helix DNA-binding domain"/>
    <property type="match status" value="1"/>
</dbReference>
<gene>
    <name evidence="2" type="ORF">AUR64_08250</name>
</gene>
<dbReference type="STRING" id="1514971.AUR64_08250"/>
<accession>A0A0W1RBZ4</accession>
<dbReference type="InterPro" id="IPR002831">
    <property type="entry name" value="Tscrpt_reg_TrmB_N"/>
</dbReference>
<organism evidence="2 3">
    <name type="scientific">Haloprofundus marisrubri</name>
    <dbReference type="NCBI Taxonomy" id="1514971"/>
    <lineage>
        <taxon>Archaea</taxon>
        <taxon>Methanobacteriati</taxon>
        <taxon>Methanobacteriota</taxon>
        <taxon>Stenosarchaea group</taxon>
        <taxon>Halobacteria</taxon>
        <taxon>Halobacteriales</taxon>
        <taxon>Haloferacaceae</taxon>
        <taxon>Haloprofundus</taxon>
    </lineage>
</organism>
<protein>
    <submittedName>
        <fullName evidence="2">Transcriptional regulator</fullName>
    </submittedName>
</protein>
<evidence type="ECO:0000259" key="1">
    <source>
        <dbReference type="Pfam" id="PF01978"/>
    </source>
</evidence>
<dbReference type="EMBL" id="LOPU01000017">
    <property type="protein sequence ID" value="KTG10645.1"/>
    <property type="molecule type" value="Genomic_DNA"/>
</dbReference>
<dbReference type="OrthoDB" id="30795at2157"/>
<dbReference type="InterPro" id="IPR051797">
    <property type="entry name" value="TrmB-like"/>
</dbReference>
<proteinExistence type="predicted"/>
<sequence length="271" mass="29638">MSSDDTQQQAVGLLQQLGLKEYEAKCFVALSRLPKGTAKQISDIADTPRTRVYDAIRVLEAKGLVEIQHSSPQQFRAVSLDEATETLRQQYESRVDELSAMLEDIEPVELEEETTAHEVWGLSSAGSIAARTSKLIGEAAGEVVLVVGSDGVVTDALIESLNEATERGISVLVGTVSEDIREQLQSRVTDINVFVSELKWLHESENSESDDNVTIERILLVDRDTILLSSLDPSTAEEHAVFGRGFDNGLVVLTRRLMASGLLSSQDPGWN</sequence>
<reference evidence="2 3" key="1">
    <citation type="submission" date="2015-12" db="EMBL/GenBank/DDBJ databases">
        <title>Haloprofundus marisrubri gen. nov., sp. nov., an extremely halophilic archaeon isolated from the Discovery deep brine-seawater interface in the Red Sea.</title>
        <authorList>
            <person name="Zhang G."/>
            <person name="Stingl U."/>
            <person name="Rashid M."/>
        </authorList>
    </citation>
    <scope>NUCLEOTIDE SEQUENCE [LARGE SCALE GENOMIC DNA]</scope>
    <source>
        <strain evidence="2 3">SB9</strain>
    </source>
</reference>
<dbReference type="RefSeq" id="WP_058580969.1">
    <property type="nucleotide sequence ID" value="NZ_LOPU01000017.1"/>
</dbReference>
<dbReference type="Proteomes" id="UP000054387">
    <property type="component" value="Unassembled WGS sequence"/>
</dbReference>
<dbReference type="AlphaFoldDB" id="A0A0W1RBZ4"/>
<dbReference type="InterPro" id="IPR036388">
    <property type="entry name" value="WH-like_DNA-bd_sf"/>
</dbReference>
<dbReference type="PANTHER" id="PTHR34293">
    <property type="entry name" value="HTH-TYPE TRANSCRIPTIONAL REGULATOR TRMBL2"/>
    <property type="match status" value="1"/>
</dbReference>
<dbReference type="PANTHER" id="PTHR34293:SF1">
    <property type="entry name" value="HTH-TYPE TRANSCRIPTIONAL REGULATOR TRMBL2"/>
    <property type="match status" value="1"/>
</dbReference>
<dbReference type="Pfam" id="PF01978">
    <property type="entry name" value="TrmB"/>
    <property type="match status" value="1"/>
</dbReference>
<name>A0A0W1RBZ4_9EURY</name>
<comment type="caution">
    <text evidence="2">The sequence shown here is derived from an EMBL/GenBank/DDBJ whole genome shotgun (WGS) entry which is preliminary data.</text>
</comment>
<evidence type="ECO:0000313" key="3">
    <source>
        <dbReference type="Proteomes" id="UP000054387"/>
    </source>
</evidence>
<feature type="domain" description="Transcription regulator TrmB N-terminal" evidence="1">
    <location>
        <begin position="14"/>
        <end position="80"/>
    </location>
</feature>